<dbReference type="GO" id="GO:0015833">
    <property type="term" value="P:peptide transport"/>
    <property type="evidence" value="ECO:0007669"/>
    <property type="project" value="InterPro"/>
</dbReference>
<organism evidence="6 7">
    <name type="scientific">Nonomuraea diastatica</name>
    <dbReference type="NCBI Taxonomy" id="1848329"/>
    <lineage>
        <taxon>Bacteria</taxon>
        <taxon>Bacillati</taxon>
        <taxon>Actinomycetota</taxon>
        <taxon>Actinomycetes</taxon>
        <taxon>Streptosporangiales</taxon>
        <taxon>Streptosporangiaceae</taxon>
        <taxon>Nonomuraea</taxon>
    </lineage>
</organism>
<dbReference type="GO" id="GO:0055085">
    <property type="term" value="P:transmembrane transport"/>
    <property type="evidence" value="ECO:0007669"/>
    <property type="project" value="UniProtKB-ARBA"/>
</dbReference>
<sequence length="344" mass="37765">MTEPATPTLAEETAVPLLDVAGVSKTFHAAGRARLRALDGVDLHLGHGETLGLVGESGCGKSTLGRVLLMLERPDRGRVRFEGTDPFTLRGKELLKWRRRVQMVFQDPFASLNARLCAEDIVGEPWRTHRDLVPVKERGKRVAELLEMVGLRASDARRYPQEFSGGQRQRLGIARALALEPDIIVCDEPVSALDLSVQAQVLNLLTDLQARLSVSYVFISHDLSVVRHVADRVSVMYLGRIVETGPTKQVFDRPLHPYTAALMSAAPVLDVTPGARRERILLKGEVPSPLDPPSGCRFRTRCWKARELCAQEAPPLESSGDELLHAAACHFPLQEKAAGSVVGE</sequence>
<feature type="domain" description="ABC transporter" evidence="5">
    <location>
        <begin position="18"/>
        <end position="263"/>
    </location>
</feature>
<dbReference type="PANTHER" id="PTHR43776:SF7">
    <property type="entry name" value="D,D-DIPEPTIDE TRANSPORT ATP-BINDING PROTEIN DDPF-RELATED"/>
    <property type="match status" value="1"/>
</dbReference>
<keyword evidence="4 6" id="KW-0067">ATP-binding</keyword>
<dbReference type="PROSITE" id="PS50893">
    <property type="entry name" value="ABC_TRANSPORTER_2"/>
    <property type="match status" value="1"/>
</dbReference>
<evidence type="ECO:0000256" key="1">
    <source>
        <dbReference type="ARBA" id="ARBA00005417"/>
    </source>
</evidence>
<accession>A0A4R4WDC6</accession>
<dbReference type="InterPro" id="IPR050319">
    <property type="entry name" value="ABC_transp_ATP-bind"/>
</dbReference>
<dbReference type="InterPro" id="IPR027417">
    <property type="entry name" value="P-loop_NTPase"/>
</dbReference>
<gene>
    <name evidence="6" type="ORF">E1294_38175</name>
</gene>
<evidence type="ECO:0000259" key="5">
    <source>
        <dbReference type="PROSITE" id="PS50893"/>
    </source>
</evidence>
<proteinExistence type="inferred from homology"/>
<dbReference type="SUPFAM" id="SSF52540">
    <property type="entry name" value="P-loop containing nucleoside triphosphate hydrolases"/>
    <property type="match status" value="1"/>
</dbReference>
<keyword evidence="3" id="KW-0547">Nucleotide-binding</keyword>
<protein>
    <submittedName>
        <fullName evidence="6">ATP-binding cassette domain-containing protein</fullName>
    </submittedName>
</protein>
<dbReference type="GO" id="GO:0016887">
    <property type="term" value="F:ATP hydrolysis activity"/>
    <property type="evidence" value="ECO:0007669"/>
    <property type="project" value="InterPro"/>
</dbReference>
<dbReference type="GO" id="GO:0005524">
    <property type="term" value="F:ATP binding"/>
    <property type="evidence" value="ECO:0007669"/>
    <property type="project" value="UniProtKB-KW"/>
</dbReference>
<dbReference type="AlphaFoldDB" id="A0A4R4WDC6"/>
<name>A0A4R4WDC6_9ACTN</name>
<comment type="caution">
    <text evidence="6">The sequence shown here is derived from an EMBL/GenBank/DDBJ whole genome shotgun (WGS) entry which is preliminary data.</text>
</comment>
<dbReference type="PANTHER" id="PTHR43776">
    <property type="entry name" value="TRANSPORT ATP-BINDING PROTEIN"/>
    <property type="match status" value="1"/>
</dbReference>
<dbReference type="Pfam" id="PF08352">
    <property type="entry name" value="oligo_HPY"/>
    <property type="match status" value="1"/>
</dbReference>
<dbReference type="InterPro" id="IPR003439">
    <property type="entry name" value="ABC_transporter-like_ATP-bd"/>
</dbReference>
<keyword evidence="7" id="KW-1185">Reference proteome</keyword>
<dbReference type="RefSeq" id="WP_132515850.1">
    <property type="nucleotide sequence ID" value="NZ_SMKP01000152.1"/>
</dbReference>
<keyword evidence="2" id="KW-0813">Transport</keyword>
<dbReference type="OrthoDB" id="2986442at2"/>
<dbReference type="EMBL" id="SMKP01000152">
    <property type="protein sequence ID" value="TDD14243.1"/>
    <property type="molecule type" value="Genomic_DNA"/>
</dbReference>
<dbReference type="NCBIfam" id="TIGR01727">
    <property type="entry name" value="oligo_HPY"/>
    <property type="match status" value="1"/>
</dbReference>
<dbReference type="InterPro" id="IPR013563">
    <property type="entry name" value="Oligopep_ABC_C"/>
</dbReference>
<dbReference type="Gene3D" id="3.40.50.300">
    <property type="entry name" value="P-loop containing nucleotide triphosphate hydrolases"/>
    <property type="match status" value="1"/>
</dbReference>
<evidence type="ECO:0000256" key="4">
    <source>
        <dbReference type="ARBA" id="ARBA00022840"/>
    </source>
</evidence>
<dbReference type="Proteomes" id="UP000294543">
    <property type="component" value="Unassembled WGS sequence"/>
</dbReference>
<evidence type="ECO:0000313" key="7">
    <source>
        <dbReference type="Proteomes" id="UP000294543"/>
    </source>
</evidence>
<dbReference type="SMART" id="SM00382">
    <property type="entry name" value="AAA"/>
    <property type="match status" value="1"/>
</dbReference>
<evidence type="ECO:0000256" key="2">
    <source>
        <dbReference type="ARBA" id="ARBA00022448"/>
    </source>
</evidence>
<dbReference type="PROSITE" id="PS00211">
    <property type="entry name" value="ABC_TRANSPORTER_1"/>
    <property type="match status" value="1"/>
</dbReference>
<dbReference type="Pfam" id="PF00005">
    <property type="entry name" value="ABC_tran"/>
    <property type="match status" value="1"/>
</dbReference>
<dbReference type="InterPro" id="IPR017871">
    <property type="entry name" value="ABC_transporter-like_CS"/>
</dbReference>
<evidence type="ECO:0000313" key="6">
    <source>
        <dbReference type="EMBL" id="TDD14243.1"/>
    </source>
</evidence>
<dbReference type="FunFam" id="3.40.50.300:FF:000016">
    <property type="entry name" value="Oligopeptide ABC transporter ATP-binding component"/>
    <property type="match status" value="1"/>
</dbReference>
<comment type="similarity">
    <text evidence="1">Belongs to the ABC transporter superfamily.</text>
</comment>
<evidence type="ECO:0000256" key="3">
    <source>
        <dbReference type="ARBA" id="ARBA00022741"/>
    </source>
</evidence>
<dbReference type="CDD" id="cd03257">
    <property type="entry name" value="ABC_NikE_OppD_transporters"/>
    <property type="match status" value="1"/>
</dbReference>
<dbReference type="InterPro" id="IPR003593">
    <property type="entry name" value="AAA+_ATPase"/>
</dbReference>
<reference evidence="6 7" key="1">
    <citation type="submission" date="2019-03" db="EMBL/GenBank/DDBJ databases">
        <title>Draft genome sequences of novel Actinobacteria.</title>
        <authorList>
            <person name="Sahin N."/>
            <person name="Ay H."/>
            <person name="Saygin H."/>
        </authorList>
    </citation>
    <scope>NUCLEOTIDE SEQUENCE [LARGE SCALE GENOMIC DNA]</scope>
    <source>
        <strain evidence="6 7">KC712</strain>
    </source>
</reference>